<dbReference type="PANTHER" id="PTHR23088">
    <property type="entry name" value="NITRILASE-RELATED"/>
    <property type="match status" value="1"/>
</dbReference>
<dbReference type="AlphaFoldDB" id="C8PKQ1"/>
<dbReference type="eggNOG" id="COG0388">
    <property type="taxonomic scope" value="Bacteria"/>
</dbReference>
<protein>
    <submittedName>
        <fullName evidence="2">Hydrolase, carbon-nitrogen family</fullName>
    </submittedName>
</protein>
<dbReference type="SUPFAM" id="SSF56317">
    <property type="entry name" value="Carbon-nitrogen hydrolase"/>
    <property type="match status" value="1"/>
</dbReference>
<reference evidence="2 3" key="1">
    <citation type="submission" date="2009-07" db="EMBL/GenBank/DDBJ databases">
        <authorList>
            <person name="Madupu R."/>
            <person name="Sebastian Y."/>
            <person name="Durkin A.S."/>
            <person name="Torralba M."/>
            <person name="Methe B."/>
            <person name="Sutton G.G."/>
            <person name="Strausberg R.L."/>
            <person name="Nelson K.E."/>
        </authorList>
    </citation>
    <scope>NUCLEOTIDE SEQUENCE [LARGE SCALE GENOMIC DNA]</scope>
    <source>
        <strain evidence="2 3">RM3268</strain>
    </source>
</reference>
<evidence type="ECO:0000313" key="3">
    <source>
        <dbReference type="Proteomes" id="UP000005709"/>
    </source>
</evidence>
<dbReference type="EMBL" id="ACYG01000030">
    <property type="protein sequence ID" value="EEV16660.1"/>
    <property type="molecule type" value="Genomic_DNA"/>
</dbReference>
<evidence type="ECO:0000313" key="2">
    <source>
        <dbReference type="EMBL" id="EEV16660.1"/>
    </source>
</evidence>
<dbReference type="InterPro" id="IPR036526">
    <property type="entry name" value="C-N_Hydrolase_sf"/>
</dbReference>
<dbReference type="OrthoDB" id="9811121at2"/>
<dbReference type="InterPro" id="IPR003010">
    <property type="entry name" value="C-N_Hydrolase"/>
</dbReference>
<organism evidence="2 3">
    <name type="scientific">Campylobacter gracilis RM3268</name>
    <dbReference type="NCBI Taxonomy" id="553220"/>
    <lineage>
        <taxon>Bacteria</taxon>
        <taxon>Pseudomonadati</taxon>
        <taxon>Campylobacterota</taxon>
        <taxon>Epsilonproteobacteria</taxon>
        <taxon>Campylobacterales</taxon>
        <taxon>Campylobacteraceae</taxon>
        <taxon>Campylobacter</taxon>
    </lineage>
</organism>
<dbReference type="Proteomes" id="UP000005709">
    <property type="component" value="Unassembled WGS sequence"/>
</dbReference>
<name>C8PKQ1_9BACT</name>
<keyword evidence="2" id="KW-0378">Hydrolase</keyword>
<accession>C8PKQ1</accession>
<feature type="domain" description="CN hydrolase" evidence="1">
    <location>
        <begin position="1"/>
        <end position="246"/>
    </location>
</feature>
<evidence type="ECO:0000259" key="1">
    <source>
        <dbReference type="PROSITE" id="PS50263"/>
    </source>
</evidence>
<gene>
    <name evidence="2" type="ORF">CAMGR0001_0273</name>
</gene>
<sequence length="268" mass="29693">MKIAILQMDVKVAQNFADCEQNFIRARELINRALKRGADVAVLPEAFNTSFNTAKFKELADTNAAHTKKFLSEISQKNGAVLIGGAINSRQDKIYNSAFVYQNGAKILRYDKIHAFSLARENEIVSGGDKLGICEIKFQNRAVKIGVVICYDLRFCEIFRALALCGAQIVFVIAQFAQSRIEHFITLAKARSIENQIFICAVNGCGDTGQGESFGGNSMLIGPGGEIVARLGKKEAVKIARANLDEILKFRAKMDLLKDMKPEIYKEF</sequence>
<keyword evidence="3" id="KW-1185">Reference proteome</keyword>
<dbReference type="STRING" id="824.CGRAC_2188"/>
<dbReference type="PROSITE" id="PS50263">
    <property type="entry name" value="CN_HYDROLASE"/>
    <property type="match status" value="1"/>
</dbReference>
<dbReference type="RefSeq" id="WP_005872937.1">
    <property type="nucleotide sequence ID" value="NZ_ACYG01000030.1"/>
</dbReference>
<dbReference type="Gene3D" id="3.60.110.10">
    <property type="entry name" value="Carbon-nitrogen hydrolase"/>
    <property type="match status" value="1"/>
</dbReference>
<proteinExistence type="predicted"/>
<comment type="caution">
    <text evidence="2">The sequence shown here is derived from an EMBL/GenBank/DDBJ whole genome shotgun (WGS) entry which is preliminary data.</text>
</comment>
<dbReference type="GO" id="GO:0016787">
    <property type="term" value="F:hydrolase activity"/>
    <property type="evidence" value="ECO:0007669"/>
    <property type="project" value="UniProtKB-KW"/>
</dbReference>
<dbReference type="Pfam" id="PF00795">
    <property type="entry name" value="CN_hydrolase"/>
    <property type="match status" value="1"/>
</dbReference>
<dbReference type="PANTHER" id="PTHR23088:SF27">
    <property type="entry name" value="DEAMINATED GLUTATHIONE AMIDASE"/>
    <property type="match status" value="1"/>
</dbReference>